<keyword evidence="4" id="KW-0963">Cytoplasm</keyword>
<dbReference type="Gene3D" id="2.30.29.30">
    <property type="entry name" value="Pleckstrin-homology domain (PH domain)/Phosphotyrosine-binding domain (PTB)"/>
    <property type="match status" value="1"/>
</dbReference>
<dbReference type="Pfam" id="PF04157">
    <property type="entry name" value="EAP30"/>
    <property type="match status" value="1"/>
</dbReference>
<comment type="function">
    <text evidence="4">Component of the ESCRT-II complex (endosomal sorting complex required for transport II), which is required for multivesicular body (MVB) formation and sorting of endosomal cargo proteins into MVBs.</text>
</comment>
<dbReference type="InterPro" id="IPR036388">
    <property type="entry name" value="WH-like_DNA-bd_sf"/>
</dbReference>
<evidence type="ECO:0000256" key="2">
    <source>
        <dbReference type="ARBA" id="ARBA00022448"/>
    </source>
</evidence>
<evidence type="ECO:0000256" key="4">
    <source>
        <dbReference type="RuleBase" id="RU367095"/>
    </source>
</evidence>
<name>A0A2T7A2F2_TUBBO</name>
<proteinExistence type="inferred from homology"/>
<dbReference type="PANTHER" id="PTHR13128:SF12">
    <property type="entry name" value="VACUOLAR PROTEIN-SORTING-ASSOCIATED PROTEIN 36"/>
    <property type="match status" value="1"/>
</dbReference>
<comment type="caution">
    <text evidence="6">The sequence shown here is derived from an EMBL/GenBank/DDBJ whole genome shotgun (WGS) entry which is preliminary data.</text>
</comment>
<dbReference type="SUPFAM" id="SSF50729">
    <property type="entry name" value="PH domain-like"/>
    <property type="match status" value="1"/>
</dbReference>
<dbReference type="Gene3D" id="6.10.140.260">
    <property type="match status" value="1"/>
</dbReference>
<dbReference type="SUPFAM" id="SSF46785">
    <property type="entry name" value="Winged helix' DNA-binding domain"/>
    <property type="match status" value="1"/>
</dbReference>
<dbReference type="InterPro" id="IPR040608">
    <property type="entry name" value="Snf8/Vps36"/>
</dbReference>
<dbReference type="InterPro" id="IPR036390">
    <property type="entry name" value="WH_DNA-bd_sf"/>
</dbReference>
<dbReference type="GO" id="GO:0043328">
    <property type="term" value="P:protein transport to vacuole involved in ubiquitin-dependent protein catabolic process via the multivesicular body sorting pathway"/>
    <property type="evidence" value="ECO:0007669"/>
    <property type="project" value="UniProtKB-UniRule"/>
</dbReference>
<comment type="subcellular location">
    <subcellularLocation>
        <location evidence="4">Cytoplasm</location>
    </subcellularLocation>
    <subcellularLocation>
        <location evidence="4">Endosome</location>
    </subcellularLocation>
</comment>
<dbReference type="EMBL" id="NESQ01000038">
    <property type="protein sequence ID" value="PUU81865.1"/>
    <property type="molecule type" value="Genomic_DNA"/>
</dbReference>
<dbReference type="Proteomes" id="UP000244722">
    <property type="component" value="Unassembled WGS sequence"/>
</dbReference>
<evidence type="ECO:0000313" key="7">
    <source>
        <dbReference type="Proteomes" id="UP000244722"/>
    </source>
</evidence>
<dbReference type="Pfam" id="PF11605">
    <property type="entry name" value="Vps36_ESCRT-II"/>
    <property type="match status" value="1"/>
</dbReference>
<reference evidence="6 7" key="1">
    <citation type="submission" date="2017-04" db="EMBL/GenBank/DDBJ databases">
        <title>Draft genome sequence of Tuber borchii Vittad., a whitish edible truffle.</title>
        <authorList>
            <consortium name="DOE Joint Genome Institute"/>
            <person name="Murat C."/>
            <person name="Kuo A."/>
            <person name="Barry K.W."/>
            <person name="Clum A."/>
            <person name="Dockter R.B."/>
            <person name="Fauchery L."/>
            <person name="Iotti M."/>
            <person name="Kohler A."/>
            <person name="Labutti K."/>
            <person name="Lindquist E.A."/>
            <person name="Lipzen A."/>
            <person name="Ohm R.A."/>
            <person name="Wang M."/>
            <person name="Grigoriev I.V."/>
            <person name="Zambonelli A."/>
            <person name="Martin F.M."/>
        </authorList>
    </citation>
    <scope>NUCLEOTIDE SEQUENCE [LARGE SCALE GENOMIC DNA]</scope>
    <source>
        <strain evidence="6 7">Tbo3840</strain>
    </source>
</reference>
<evidence type="ECO:0000256" key="3">
    <source>
        <dbReference type="ARBA" id="ARBA00022927"/>
    </source>
</evidence>
<organism evidence="6 7">
    <name type="scientific">Tuber borchii</name>
    <name type="common">White truffle</name>
    <dbReference type="NCBI Taxonomy" id="42251"/>
    <lineage>
        <taxon>Eukaryota</taxon>
        <taxon>Fungi</taxon>
        <taxon>Dikarya</taxon>
        <taxon>Ascomycota</taxon>
        <taxon>Pezizomycotina</taxon>
        <taxon>Pezizomycetes</taxon>
        <taxon>Pezizales</taxon>
        <taxon>Tuberaceae</taxon>
        <taxon>Tuber</taxon>
    </lineage>
</organism>
<dbReference type="PANTHER" id="PTHR13128">
    <property type="entry name" value="VACUOLAR PROTEIN-SORTING-ASSOCIATED PROTEIN 36"/>
    <property type="match status" value="1"/>
</dbReference>
<evidence type="ECO:0000256" key="1">
    <source>
        <dbReference type="ARBA" id="ARBA00009697"/>
    </source>
</evidence>
<dbReference type="STRING" id="42251.A0A2T7A2F2"/>
<gene>
    <name evidence="6" type="ORF">B9Z19DRAFT_1099531</name>
</gene>
<dbReference type="InterPro" id="IPR037855">
    <property type="entry name" value="Vps36"/>
</dbReference>
<keyword evidence="3 4" id="KW-0653">Protein transport</keyword>
<comment type="subunit">
    <text evidence="4">Component of the endosomal sorting complex required for transport II (ESCRT-II).</text>
</comment>
<accession>A0A2T7A2F2</accession>
<dbReference type="OrthoDB" id="271448at2759"/>
<comment type="similarity">
    <text evidence="1 4">Belongs to the VPS36 family.</text>
</comment>
<dbReference type="InterPro" id="IPR021648">
    <property type="entry name" value="GLUE_dom"/>
</dbReference>
<protein>
    <recommendedName>
        <fullName evidence="4">Vacuolar protein-sorting-associated protein 36</fullName>
    </recommendedName>
    <alternativeName>
        <fullName evidence="4">ESCRT-II complex subunit VPS36</fullName>
    </alternativeName>
</protein>
<dbReference type="AlphaFoldDB" id="A0A2T7A2F2"/>
<keyword evidence="2 4" id="KW-0813">Transport</keyword>
<evidence type="ECO:0000259" key="5">
    <source>
        <dbReference type="PROSITE" id="PS51495"/>
    </source>
</evidence>
<dbReference type="GO" id="GO:0000814">
    <property type="term" value="C:ESCRT II complex"/>
    <property type="evidence" value="ECO:0007669"/>
    <property type="project" value="UniProtKB-UniRule"/>
</dbReference>
<feature type="domain" description="GLUE N-terminal" evidence="5">
    <location>
        <begin position="1"/>
        <end position="259"/>
    </location>
</feature>
<dbReference type="GO" id="GO:0043130">
    <property type="term" value="F:ubiquitin binding"/>
    <property type="evidence" value="ECO:0007669"/>
    <property type="project" value="UniProtKB-UniRule"/>
</dbReference>
<dbReference type="Gene3D" id="1.10.10.10">
    <property type="entry name" value="Winged helix-like DNA-binding domain superfamily/Winged helix DNA-binding domain"/>
    <property type="match status" value="1"/>
</dbReference>
<dbReference type="GO" id="GO:0031902">
    <property type="term" value="C:late endosome membrane"/>
    <property type="evidence" value="ECO:0007669"/>
    <property type="project" value="UniProtKB-UniRule"/>
</dbReference>
<keyword evidence="7" id="KW-1185">Reference proteome</keyword>
<dbReference type="PROSITE" id="PS51495">
    <property type="entry name" value="GLUE"/>
    <property type="match status" value="1"/>
</dbReference>
<dbReference type="InterPro" id="IPR011993">
    <property type="entry name" value="PH-like_dom_sf"/>
</dbReference>
<evidence type="ECO:0000313" key="6">
    <source>
        <dbReference type="EMBL" id="PUU81865.1"/>
    </source>
</evidence>
<dbReference type="GO" id="GO:0032266">
    <property type="term" value="F:phosphatidylinositol-3-phosphate binding"/>
    <property type="evidence" value="ECO:0007669"/>
    <property type="project" value="UniProtKB-UniRule"/>
</dbReference>
<keyword evidence="4" id="KW-0967">Endosome</keyword>
<sequence length="505" mass="54754">MQNTVGLYEYQYKILNYQNGRVYLISYWTRGIDNEYQRKLLVVVELNGFGLVYVQAWFLKSSPKVTLLIKLPTTITSATVNRFMSSPGTISAVPKFSLLGRIVITLLGSSPPSLACGIWTSRGMSLRPQSSQLPLNAASIELTPSPSDTTTATRARSEATFDSPRCIFLNHSSVHPSEIRGEHLVTPDRTQSSCKKFPPWTVSQGMTLAPNSILRKCGLIGANVKVVKFSFCAGGDEVFQERHKNALIESKWLLHNPLAVATPGQSGNGGASSVSIAGPKGAATNVPKKEAAIEGAFEDLEALMRCAKEMLALAEELSTHLSSTPTFYNSEAKAALPNSTQELGIMIMDMLTAAIGGSNSSSSDKPSDLYFFEHARHVAEYLTDNACGIHRQGIIRWEGGVIALVDLLAIYDKKAIALFEKLKLPVRVPKFWSGLLVVPEARSSDGEIVRRIMGWVAGPGWGRGVTEAQAAERFGWSIGVAAEELGMVEDRGAPCSEVGVEGVRF</sequence>